<keyword evidence="1" id="KW-1133">Transmembrane helix</keyword>
<organism evidence="2 3">
    <name type="scientific">Helianthus annuus</name>
    <name type="common">Common sunflower</name>
    <dbReference type="NCBI Taxonomy" id="4232"/>
    <lineage>
        <taxon>Eukaryota</taxon>
        <taxon>Viridiplantae</taxon>
        <taxon>Streptophyta</taxon>
        <taxon>Embryophyta</taxon>
        <taxon>Tracheophyta</taxon>
        <taxon>Spermatophyta</taxon>
        <taxon>Magnoliopsida</taxon>
        <taxon>eudicotyledons</taxon>
        <taxon>Gunneridae</taxon>
        <taxon>Pentapetalae</taxon>
        <taxon>asterids</taxon>
        <taxon>campanulids</taxon>
        <taxon>Asterales</taxon>
        <taxon>Asteraceae</taxon>
        <taxon>Asteroideae</taxon>
        <taxon>Heliantheae alliance</taxon>
        <taxon>Heliantheae</taxon>
        <taxon>Helianthus</taxon>
    </lineage>
</organism>
<dbReference type="EMBL" id="CM007903">
    <property type="protein sequence ID" value="OTF97359.1"/>
    <property type="molecule type" value="Genomic_DNA"/>
</dbReference>
<accession>A0A251SER4</accession>
<keyword evidence="1" id="KW-0812">Transmembrane</keyword>
<evidence type="ECO:0000313" key="3">
    <source>
        <dbReference type="Proteomes" id="UP000215914"/>
    </source>
</evidence>
<reference evidence="3" key="1">
    <citation type="journal article" date="2017" name="Nature">
        <title>The sunflower genome provides insights into oil metabolism, flowering and Asterid evolution.</title>
        <authorList>
            <person name="Badouin H."/>
            <person name="Gouzy J."/>
            <person name="Grassa C.J."/>
            <person name="Murat F."/>
            <person name="Staton S.E."/>
            <person name="Cottret L."/>
            <person name="Lelandais-Briere C."/>
            <person name="Owens G.L."/>
            <person name="Carrere S."/>
            <person name="Mayjonade B."/>
            <person name="Legrand L."/>
            <person name="Gill N."/>
            <person name="Kane N.C."/>
            <person name="Bowers J.E."/>
            <person name="Hubner S."/>
            <person name="Bellec A."/>
            <person name="Berard A."/>
            <person name="Berges H."/>
            <person name="Blanchet N."/>
            <person name="Boniface M.C."/>
            <person name="Brunel D."/>
            <person name="Catrice O."/>
            <person name="Chaidir N."/>
            <person name="Claudel C."/>
            <person name="Donnadieu C."/>
            <person name="Faraut T."/>
            <person name="Fievet G."/>
            <person name="Helmstetter N."/>
            <person name="King M."/>
            <person name="Knapp S.J."/>
            <person name="Lai Z."/>
            <person name="Le Paslier M.C."/>
            <person name="Lippi Y."/>
            <person name="Lorenzon L."/>
            <person name="Mandel J.R."/>
            <person name="Marage G."/>
            <person name="Marchand G."/>
            <person name="Marquand E."/>
            <person name="Bret-Mestries E."/>
            <person name="Morien E."/>
            <person name="Nambeesan S."/>
            <person name="Nguyen T."/>
            <person name="Pegot-Espagnet P."/>
            <person name="Pouilly N."/>
            <person name="Raftis F."/>
            <person name="Sallet E."/>
            <person name="Schiex T."/>
            <person name="Thomas J."/>
            <person name="Vandecasteele C."/>
            <person name="Vares D."/>
            <person name="Vear F."/>
            <person name="Vautrin S."/>
            <person name="Crespi M."/>
            <person name="Mangin B."/>
            <person name="Burke J.M."/>
            <person name="Salse J."/>
            <person name="Munos S."/>
            <person name="Vincourt P."/>
            <person name="Rieseberg L.H."/>
            <person name="Langlade N.B."/>
        </authorList>
    </citation>
    <scope>NUCLEOTIDE SEQUENCE [LARGE SCALE GENOMIC DNA]</scope>
    <source>
        <strain evidence="3">cv. SF193</strain>
    </source>
</reference>
<keyword evidence="3" id="KW-1185">Reference proteome</keyword>
<proteinExistence type="predicted"/>
<sequence length="52" mass="6111">MAVGSLDTYGACTGRSRSLWSMDYVLKLIELMLHVWVFVFMLPLYFETKIMF</sequence>
<feature type="transmembrane region" description="Helical" evidence="1">
    <location>
        <begin position="24"/>
        <end position="46"/>
    </location>
</feature>
<dbReference type="Proteomes" id="UP000215914">
    <property type="component" value="Chromosome 14"/>
</dbReference>
<keyword evidence="1" id="KW-0472">Membrane</keyword>
<dbReference type="InParanoid" id="A0A251SER4"/>
<dbReference type="AlphaFoldDB" id="A0A251SER4"/>
<protein>
    <submittedName>
        <fullName evidence="2">Uncharacterized protein</fullName>
    </submittedName>
</protein>
<evidence type="ECO:0000313" key="2">
    <source>
        <dbReference type="EMBL" id="OTF97359.1"/>
    </source>
</evidence>
<name>A0A251SER4_HELAN</name>
<gene>
    <name evidence="2" type="ORF">HannXRQ_Chr14g0433741</name>
</gene>
<evidence type="ECO:0000256" key="1">
    <source>
        <dbReference type="SAM" id="Phobius"/>
    </source>
</evidence>